<protein>
    <submittedName>
        <fullName evidence="4">Uncharacterized protein</fullName>
    </submittedName>
</protein>
<feature type="domain" description="R13L1/DRL21-like LRR repeat region" evidence="3">
    <location>
        <begin position="235"/>
        <end position="359"/>
    </location>
</feature>
<keyword evidence="5" id="KW-1185">Reference proteome</keyword>
<evidence type="ECO:0000256" key="1">
    <source>
        <dbReference type="ARBA" id="ARBA00022737"/>
    </source>
</evidence>
<feature type="domain" description="Disease resistance protein winged helix" evidence="2">
    <location>
        <begin position="7"/>
        <end position="67"/>
    </location>
</feature>
<evidence type="ECO:0000259" key="3">
    <source>
        <dbReference type="Pfam" id="PF25019"/>
    </source>
</evidence>
<gene>
    <name evidence="4" type="ORF">ACJRO7_032003</name>
</gene>
<dbReference type="InterPro" id="IPR058922">
    <property type="entry name" value="WHD_DRP"/>
</dbReference>
<reference evidence="4 5" key="1">
    <citation type="submission" date="2024-11" db="EMBL/GenBank/DDBJ databases">
        <title>Chromosome-level genome assembly of Eucalyptus globulus Labill. provides insights into its genome evolution.</title>
        <authorList>
            <person name="Li X."/>
        </authorList>
    </citation>
    <scope>NUCLEOTIDE SEQUENCE [LARGE SCALE GENOMIC DNA]</scope>
    <source>
        <strain evidence="4">CL2024</strain>
        <tissue evidence="4">Fresh tender leaves</tissue>
    </source>
</reference>
<name>A0ABD3JUN6_EUCGL</name>
<dbReference type="AlphaFoldDB" id="A0ABD3JUN6"/>
<dbReference type="Pfam" id="PF23559">
    <property type="entry name" value="WHD_DRP"/>
    <property type="match status" value="1"/>
</dbReference>
<dbReference type="Pfam" id="PF25019">
    <property type="entry name" value="LRR_R13L1-DRL21"/>
    <property type="match status" value="1"/>
</dbReference>
<dbReference type="InterPro" id="IPR056789">
    <property type="entry name" value="LRR_R13L1-DRL21"/>
</dbReference>
<dbReference type="Gene3D" id="3.80.10.10">
    <property type="entry name" value="Ribonuclease Inhibitor"/>
    <property type="match status" value="1"/>
</dbReference>
<keyword evidence="1" id="KW-0677">Repeat</keyword>
<comment type="caution">
    <text evidence="4">The sequence shown here is derived from an EMBL/GenBank/DDBJ whole genome shotgun (WGS) entry which is preliminary data.</text>
</comment>
<dbReference type="PANTHER" id="PTHR47186:SF13">
    <property type="entry name" value="DISEASE RESISTANCE PROTEIN RGA3"/>
    <property type="match status" value="1"/>
</dbReference>
<evidence type="ECO:0000313" key="5">
    <source>
        <dbReference type="Proteomes" id="UP001634007"/>
    </source>
</evidence>
<proteinExistence type="predicted"/>
<accession>A0ABD3JUN6</accession>
<dbReference type="EMBL" id="JBJKBG010000008">
    <property type="protein sequence ID" value="KAL3727185.1"/>
    <property type="molecule type" value="Genomic_DNA"/>
</dbReference>
<organism evidence="4 5">
    <name type="scientific">Eucalyptus globulus</name>
    <name type="common">Tasmanian blue gum</name>
    <dbReference type="NCBI Taxonomy" id="34317"/>
    <lineage>
        <taxon>Eukaryota</taxon>
        <taxon>Viridiplantae</taxon>
        <taxon>Streptophyta</taxon>
        <taxon>Embryophyta</taxon>
        <taxon>Tracheophyta</taxon>
        <taxon>Spermatophyta</taxon>
        <taxon>Magnoliopsida</taxon>
        <taxon>eudicotyledons</taxon>
        <taxon>Gunneridae</taxon>
        <taxon>Pentapetalae</taxon>
        <taxon>rosids</taxon>
        <taxon>malvids</taxon>
        <taxon>Myrtales</taxon>
        <taxon>Myrtaceae</taxon>
        <taxon>Myrtoideae</taxon>
        <taxon>Eucalypteae</taxon>
        <taxon>Eucalyptus</taxon>
    </lineage>
</organism>
<dbReference type="InterPro" id="IPR032675">
    <property type="entry name" value="LRR_dom_sf"/>
</dbReference>
<evidence type="ECO:0000259" key="2">
    <source>
        <dbReference type="Pfam" id="PF23559"/>
    </source>
</evidence>
<dbReference type="PANTHER" id="PTHR47186">
    <property type="entry name" value="LEUCINE-RICH REPEAT-CONTAINING PROTEIN 57"/>
    <property type="match status" value="1"/>
</dbReference>
<sequence>MSLINRQLWMSQGYIESLEEGSNNLEDTGNSYVLNLLCRSFLELVRIDGDAGEVYKFKMHDLMHDLALKVTGNECKMIDLNESGIIRGILTSLLEATNLRTFISMKEWNKSEHNYFPNEHHEIISKFRHCRALCLGGEDFWIPPSLGSRLKHLRFLDISRNQSIQNLPYSITNLNLTTLPRDLKKLVNVRFLLIDGCGSLSHMPCGLSHLSKLQTLNLCVVQKMDHKVPGGVGSLDELGALNRFFGSIVLQNLQFLQSVSNKGHLQEKKSNVSCCLELSWSTKQQDGKIDSNELILWENLRPYSNLIILTINSCMNRSSPSYWLSSMANLIELTVDSCRERMYMPSLRELPSQRTLTLVDSYASEFVEKIIDLEFVSNEYYEIISKFRHYRAFCLGSEDFWIPPSLGSQLKHLRFIDISRNPSI</sequence>
<evidence type="ECO:0000313" key="4">
    <source>
        <dbReference type="EMBL" id="KAL3727185.1"/>
    </source>
</evidence>
<dbReference type="Proteomes" id="UP001634007">
    <property type="component" value="Unassembled WGS sequence"/>
</dbReference>
<dbReference type="SUPFAM" id="SSF52058">
    <property type="entry name" value="L domain-like"/>
    <property type="match status" value="1"/>
</dbReference>